<dbReference type="eggNOG" id="COG1331">
    <property type="taxonomic scope" value="Bacteria"/>
</dbReference>
<dbReference type="AlphaFoldDB" id="Q7UKS6"/>
<dbReference type="AntiFam" id="ANF00068">
    <property type="entry name" value="Translation of DNA repeat"/>
</dbReference>
<accession>Q7UKS6</accession>
<dbReference type="STRING" id="243090.RB9973"/>
<evidence type="ECO:0000256" key="1">
    <source>
        <dbReference type="SAM" id="MobiDB-lite"/>
    </source>
</evidence>
<feature type="region of interest" description="Disordered" evidence="1">
    <location>
        <begin position="1"/>
        <end position="33"/>
    </location>
</feature>
<evidence type="ECO:0000313" key="3">
    <source>
        <dbReference type="Proteomes" id="UP000001025"/>
    </source>
</evidence>
<gene>
    <name evidence="2" type="ordered locus">RB9973</name>
</gene>
<dbReference type="SUPFAM" id="SSF81853">
    <property type="entry name" value="Family 10 polysaccharide lyase"/>
    <property type="match status" value="1"/>
</dbReference>
<dbReference type="Gene3D" id="1.50.10.20">
    <property type="match status" value="1"/>
</dbReference>
<proteinExistence type="predicted"/>
<sequence length="547" mass="61087">MASDQPPLTRFGSFNQQSPRAQVPPQGSQYLPKDSPMHCFSRRSCVSIASAMGWMILLPIGIGNINAQDTPSQTEVRRSLAKATRYMSTTIADHGGYAWVSSVDGELSNGEGACNNDRVWVQPPGTPSVGDAFLRAYLLTGESVHFQAATDVAKALIEGQLASGGWNYFIEFDPELRAKIPYRVGVRSKVGKMAHTPEPGGWEIWRQRKFKNNTTVLDDNTTSAAVSFLLNLQAAMEVSNQPASSTLSGTIDVALESTRLAQFPIGAWCHNYDRMPVQQPSVSHYPIIDASYPEDWSRTWTKKYAGCYLLNDSITQDMIGMMLLAWKTTGDDRYRDCAIRGGEFLLRAQMPEPQPAWAQQYDRHMHPVWDRKFEPPAIAGHESQTVLETLMDLYEATQDARFLKPIEPAIAYLKSCLRPDGGMPRYTELKTNKPLYFNLKYEMTNDDSEMPDHYGFVGESRLDSIELRYRRLRDGTTEKAAKISANRIAEILAAQHADGGWREPGFVRDPEGRKVTPKEGVIQSATFVKNMGLLCDYLESETGSSTP</sequence>
<dbReference type="HOGENOM" id="CLU_037299_0_0_0"/>
<evidence type="ECO:0000313" key="2">
    <source>
        <dbReference type="EMBL" id="CAD76556.1"/>
    </source>
</evidence>
<dbReference type="InParanoid" id="Q7UKS6"/>
<dbReference type="EMBL" id="BX294150">
    <property type="protein sequence ID" value="CAD76556.1"/>
    <property type="molecule type" value="Genomic_DNA"/>
</dbReference>
<dbReference type="PATRIC" id="fig|243090.15.peg.4800"/>
<dbReference type="Proteomes" id="UP000001025">
    <property type="component" value="Chromosome"/>
</dbReference>
<dbReference type="EnsemblBacteria" id="CAD76556">
    <property type="protein sequence ID" value="CAD76556"/>
    <property type="gene ID" value="RB9973"/>
</dbReference>
<organism evidence="2 3">
    <name type="scientific">Rhodopirellula baltica (strain DSM 10527 / NCIMB 13988 / SH1)</name>
    <dbReference type="NCBI Taxonomy" id="243090"/>
    <lineage>
        <taxon>Bacteria</taxon>
        <taxon>Pseudomonadati</taxon>
        <taxon>Planctomycetota</taxon>
        <taxon>Planctomycetia</taxon>
        <taxon>Pirellulales</taxon>
        <taxon>Pirellulaceae</taxon>
        <taxon>Rhodopirellula</taxon>
    </lineage>
</organism>
<dbReference type="OrthoDB" id="9804686at2"/>
<name>Q7UKS6_RHOBA</name>
<protein>
    <recommendedName>
        <fullName evidence="4">Pectic acid lyase</fullName>
    </recommendedName>
</protein>
<feature type="compositionally biased region" description="Polar residues" evidence="1">
    <location>
        <begin position="12"/>
        <end position="29"/>
    </location>
</feature>
<dbReference type="KEGG" id="rba:RB9973"/>
<keyword evidence="3" id="KW-1185">Reference proteome</keyword>
<dbReference type="CAZy" id="PL10">
    <property type="family name" value="Polysaccharide Lyase Family 10"/>
</dbReference>
<reference evidence="2 3" key="1">
    <citation type="journal article" date="2003" name="Proc. Natl. Acad. Sci. U.S.A.">
        <title>Complete genome sequence of the marine planctomycete Pirellula sp. strain 1.</title>
        <authorList>
            <person name="Gloeckner F.O."/>
            <person name="Kube M."/>
            <person name="Bauer M."/>
            <person name="Teeling H."/>
            <person name="Lombardot T."/>
            <person name="Ludwig W."/>
            <person name="Gade D."/>
            <person name="Beck A."/>
            <person name="Borzym K."/>
            <person name="Heitmann K."/>
            <person name="Rabus R."/>
            <person name="Schlesner H."/>
            <person name="Amann R."/>
            <person name="Reinhardt R."/>
        </authorList>
    </citation>
    <scope>NUCLEOTIDE SEQUENCE [LARGE SCALE GENOMIC DNA]</scope>
    <source>
        <strain evidence="3">DSM 10527 / NCIMB 13988 / SH1</strain>
    </source>
</reference>
<evidence type="ECO:0008006" key="4">
    <source>
        <dbReference type="Google" id="ProtNLM"/>
    </source>
</evidence>